<reference evidence="12 13" key="1">
    <citation type="journal article" date="2023" name="Commun. Biol.">
        <title>Reorganization of the ancestral sex-determining regions during the evolution of trioecy in Pleodorina starrii.</title>
        <authorList>
            <person name="Takahashi K."/>
            <person name="Suzuki S."/>
            <person name="Kawai-Toyooka H."/>
            <person name="Yamamoto K."/>
            <person name="Hamaji T."/>
            <person name="Ootsuki R."/>
            <person name="Yamaguchi H."/>
            <person name="Kawachi M."/>
            <person name="Higashiyama T."/>
            <person name="Nozaki H."/>
        </authorList>
    </citation>
    <scope>NUCLEOTIDE SEQUENCE [LARGE SCALE GENOMIC DNA]</scope>
    <source>
        <strain evidence="12 13">NIES-4479</strain>
    </source>
</reference>
<proteinExistence type="inferred from homology"/>
<dbReference type="SUPFAM" id="SSF89028">
    <property type="entry name" value="Cobalamin adenosyltransferase-like"/>
    <property type="match status" value="1"/>
</dbReference>
<evidence type="ECO:0000256" key="2">
    <source>
        <dbReference type="ARBA" id="ARBA00011233"/>
    </source>
</evidence>
<dbReference type="GO" id="GO:0009235">
    <property type="term" value="P:cobalamin metabolic process"/>
    <property type="evidence" value="ECO:0007669"/>
    <property type="project" value="UniProtKB-ARBA"/>
</dbReference>
<dbReference type="Proteomes" id="UP001165080">
    <property type="component" value="Unassembled WGS sequence"/>
</dbReference>
<gene>
    <name evidence="12" type="primary">PLEST003777</name>
    <name evidence="12" type="ORF">PLESTB_001100500</name>
</gene>
<dbReference type="OrthoDB" id="549173at2759"/>
<comment type="subunit">
    <text evidence="2">Homotrimer.</text>
</comment>
<dbReference type="InterPro" id="IPR029499">
    <property type="entry name" value="PduO-typ"/>
</dbReference>
<evidence type="ECO:0000259" key="11">
    <source>
        <dbReference type="Pfam" id="PF01923"/>
    </source>
</evidence>
<evidence type="ECO:0000256" key="1">
    <source>
        <dbReference type="ARBA" id="ARBA00007487"/>
    </source>
</evidence>
<evidence type="ECO:0000256" key="8">
    <source>
        <dbReference type="ARBA" id="ARBA00071654"/>
    </source>
</evidence>
<evidence type="ECO:0000256" key="9">
    <source>
        <dbReference type="ARBA" id="ARBA00075216"/>
    </source>
</evidence>
<organism evidence="12 13">
    <name type="scientific">Pleodorina starrii</name>
    <dbReference type="NCBI Taxonomy" id="330485"/>
    <lineage>
        <taxon>Eukaryota</taxon>
        <taxon>Viridiplantae</taxon>
        <taxon>Chlorophyta</taxon>
        <taxon>core chlorophytes</taxon>
        <taxon>Chlorophyceae</taxon>
        <taxon>CS clade</taxon>
        <taxon>Chlamydomonadales</taxon>
        <taxon>Volvocaceae</taxon>
        <taxon>Pleodorina</taxon>
    </lineage>
</organism>
<keyword evidence="3 10" id="KW-0808">Transferase</keyword>
<evidence type="ECO:0000256" key="4">
    <source>
        <dbReference type="ARBA" id="ARBA00022741"/>
    </source>
</evidence>
<dbReference type="GO" id="GO:0005524">
    <property type="term" value="F:ATP binding"/>
    <property type="evidence" value="ECO:0007669"/>
    <property type="project" value="UniProtKB-UniRule"/>
</dbReference>
<keyword evidence="5 10" id="KW-0067">ATP-binding</keyword>
<dbReference type="Gene3D" id="1.20.1200.10">
    <property type="entry name" value="Cobalamin adenosyltransferase-like"/>
    <property type="match status" value="1"/>
</dbReference>
<dbReference type="PANTHER" id="PTHR12213">
    <property type="entry name" value="CORRINOID ADENOSYLTRANSFERASE"/>
    <property type="match status" value="1"/>
</dbReference>
<dbReference type="InterPro" id="IPR036451">
    <property type="entry name" value="CblAdoTrfase-like_sf"/>
</dbReference>
<accession>A0A9W6F4N7</accession>
<dbReference type="GO" id="GO:0008817">
    <property type="term" value="F:corrinoid adenosyltransferase activity"/>
    <property type="evidence" value="ECO:0007669"/>
    <property type="project" value="TreeGrafter"/>
</dbReference>
<dbReference type="PANTHER" id="PTHR12213:SF0">
    <property type="entry name" value="CORRINOID ADENOSYLTRANSFERASE MMAB"/>
    <property type="match status" value="1"/>
</dbReference>
<feature type="domain" description="Cobalamin adenosyltransferase-like" evidence="11">
    <location>
        <begin position="3"/>
        <end position="170"/>
    </location>
</feature>
<name>A0A9W6F4N7_9CHLO</name>
<evidence type="ECO:0000256" key="7">
    <source>
        <dbReference type="ARBA" id="ARBA00056747"/>
    </source>
</evidence>
<comment type="caution">
    <text evidence="12">The sequence shown here is derived from an EMBL/GenBank/DDBJ whole genome shotgun (WGS) entry which is preliminary data.</text>
</comment>
<protein>
    <recommendedName>
        <fullName evidence="8">Corrinoid adenosyltransferase MMAB</fullName>
    </recommendedName>
    <alternativeName>
        <fullName evidence="9">ATP:co(I)rrinoid adenosyltransferase MMAB</fullName>
    </alternativeName>
</protein>
<keyword evidence="4 10" id="KW-0547">Nucleotide-binding</keyword>
<keyword evidence="13" id="KW-1185">Reference proteome</keyword>
<dbReference type="InterPro" id="IPR016030">
    <property type="entry name" value="CblAdoTrfase-like"/>
</dbReference>
<comment type="function">
    <text evidence="7">Converts cob(I)alamin to adenosylcobalamin (adenosylcob(III)alamin), a coenzyme for methylmalonyl-CoA mutase, therefore participates in the final step of the vitamin B12 conversion. Generates adenosylcobalamin (AdoCbl) and directly delivers the cofactor to MUT in a transfer that is stimulated by ATP-binding to MMAB and gated by MMAA.</text>
</comment>
<dbReference type="AlphaFoldDB" id="A0A9W6F4N7"/>
<dbReference type="Pfam" id="PF01923">
    <property type="entry name" value="Cob_adeno_trans"/>
    <property type="match status" value="1"/>
</dbReference>
<comment type="catalytic activity">
    <reaction evidence="6">
        <text>cob(I)alamin-[corrinoid adenosyltransferase] + ATP = apo-[corrinoid adenosyltransferase] + adenosylcob(III)alamin + triphosphate</text>
        <dbReference type="Rhea" id="RHEA:56796"/>
        <dbReference type="Rhea" id="RHEA-COMP:14743"/>
        <dbReference type="Rhea" id="RHEA-COMP:14744"/>
        <dbReference type="ChEBI" id="CHEBI:18036"/>
        <dbReference type="ChEBI" id="CHEBI:18408"/>
        <dbReference type="ChEBI" id="CHEBI:30616"/>
        <dbReference type="ChEBI" id="CHEBI:60488"/>
        <dbReference type="ChEBI" id="CHEBI:83228"/>
    </reaction>
    <physiologicalReaction direction="left-to-right" evidence="6">
        <dbReference type="Rhea" id="RHEA:56797"/>
    </physiologicalReaction>
</comment>
<evidence type="ECO:0000313" key="12">
    <source>
        <dbReference type="EMBL" id="GLC56398.1"/>
    </source>
</evidence>
<evidence type="ECO:0000256" key="10">
    <source>
        <dbReference type="RuleBase" id="RU366026"/>
    </source>
</evidence>
<evidence type="ECO:0000256" key="5">
    <source>
        <dbReference type="ARBA" id="ARBA00022840"/>
    </source>
</evidence>
<evidence type="ECO:0000313" key="13">
    <source>
        <dbReference type="Proteomes" id="UP001165080"/>
    </source>
</evidence>
<dbReference type="EMBL" id="BRXU01000015">
    <property type="protein sequence ID" value="GLC56398.1"/>
    <property type="molecule type" value="Genomic_DNA"/>
</dbReference>
<comment type="similarity">
    <text evidence="1 10">Belongs to the Cob(I)alamin adenosyltransferase family.</text>
</comment>
<evidence type="ECO:0000256" key="6">
    <source>
        <dbReference type="ARBA" id="ARBA00051988"/>
    </source>
</evidence>
<dbReference type="FunFam" id="1.20.1200.10:FF:000001">
    <property type="entry name" value="Cob(I)yrinic acid a,c-diamide adenosyltransferase"/>
    <property type="match status" value="1"/>
</dbReference>
<sequence length="187" mass="20454">MKIYTRSGDTGQASLYNGERLYKDDAVFQALGDVDELNSALGIAMSLLSNKTLLEQLECIQSRLIDLGSAVATPLPTSPEAKLQRTHFPGAAHAQQLEAWIDAMDEQLPPLKNFILPSGGRGSSALHHARSVCRRAERSVVVLSRRQTISLEVNTYLNRLSDFLFTAARHTAMSDGVPEVVYKKSAA</sequence>
<dbReference type="NCBIfam" id="TIGR00636">
    <property type="entry name" value="PduO_Nterm"/>
    <property type="match status" value="1"/>
</dbReference>
<evidence type="ECO:0000256" key="3">
    <source>
        <dbReference type="ARBA" id="ARBA00022679"/>
    </source>
</evidence>